<dbReference type="PANTHER" id="PTHR42847">
    <property type="entry name" value="ALKANESULFONATE MONOOXYGENASE"/>
    <property type="match status" value="1"/>
</dbReference>
<evidence type="ECO:0000256" key="3">
    <source>
        <dbReference type="ARBA" id="ARBA00023002"/>
    </source>
</evidence>
<keyword evidence="4" id="KW-0503">Monooxygenase</keyword>
<proteinExistence type="predicted"/>
<dbReference type="KEGG" id="kbs:EPA93_06825"/>
<accession>A0A4P6JKQ0</accession>
<gene>
    <name evidence="6" type="ORF">EPA93_06825</name>
</gene>
<dbReference type="CDD" id="cd01097">
    <property type="entry name" value="Tetrahydromethanopterin_reductase"/>
    <property type="match status" value="1"/>
</dbReference>
<keyword evidence="1" id="KW-0285">Flavoprotein</keyword>
<keyword evidence="2" id="KW-0288">FMN</keyword>
<evidence type="ECO:0000313" key="6">
    <source>
        <dbReference type="EMBL" id="QBD75735.1"/>
    </source>
</evidence>
<dbReference type="Pfam" id="PF00296">
    <property type="entry name" value="Bac_luciferase"/>
    <property type="match status" value="1"/>
</dbReference>
<name>A0A4P6JKQ0_KTERU</name>
<dbReference type="EMBL" id="CP035758">
    <property type="protein sequence ID" value="QBD75735.1"/>
    <property type="molecule type" value="Genomic_DNA"/>
</dbReference>
<dbReference type="InterPro" id="IPR050172">
    <property type="entry name" value="SsuD_RutA_monooxygenase"/>
</dbReference>
<evidence type="ECO:0000256" key="1">
    <source>
        <dbReference type="ARBA" id="ARBA00022630"/>
    </source>
</evidence>
<evidence type="ECO:0000313" key="7">
    <source>
        <dbReference type="Proteomes" id="UP000290365"/>
    </source>
</evidence>
<dbReference type="GO" id="GO:0008726">
    <property type="term" value="F:alkanesulfonate monooxygenase activity"/>
    <property type="evidence" value="ECO:0007669"/>
    <property type="project" value="TreeGrafter"/>
</dbReference>
<reference evidence="6 7" key="1">
    <citation type="submission" date="2019-01" db="EMBL/GenBank/DDBJ databases">
        <title>Ktedonosporobacter rubrisoli SCAWS-G2.</title>
        <authorList>
            <person name="Huang Y."/>
            <person name="Yan B."/>
        </authorList>
    </citation>
    <scope>NUCLEOTIDE SEQUENCE [LARGE SCALE GENOMIC DNA]</scope>
    <source>
        <strain evidence="6 7">SCAWS-G2</strain>
    </source>
</reference>
<dbReference type="InterPro" id="IPR036661">
    <property type="entry name" value="Luciferase-like_sf"/>
</dbReference>
<dbReference type="Gene3D" id="3.20.20.30">
    <property type="entry name" value="Luciferase-like domain"/>
    <property type="match status" value="1"/>
</dbReference>
<evidence type="ECO:0000256" key="4">
    <source>
        <dbReference type="ARBA" id="ARBA00023033"/>
    </source>
</evidence>
<dbReference type="OrthoDB" id="151009at2"/>
<dbReference type="SUPFAM" id="SSF51679">
    <property type="entry name" value="Bacterial luciferase-like"/>
    <property type="match status" value="1"/>
</dbReference>
<dbReference type="PANTHER" id="PTHR42847:SF4">
    <property type="entry name" value="ALKANESULFONATE MONOOXYGENASE-RELATED"/>
    <property type="match status" value="1"/>
</dbReference>
<keyword evidence="3" id="KW-0560">Oxidoreductase</keyword>
<evidence type="ECO:0000256" key="2">
    <source>
        <dbReference type="ARBA" id="ARBA00022643"/>
    </source>
</evidence>
<sequence length="283" mass="31442">MKYGLVLPNMGSYSDARTLAELARLGEESGWDGFFLSDTIHYGHAAIPTSDPWIDLAAVAVSTERIKLGLLVSAPPRRRPWKMAREAVTLDHLSNGRLILGVGSGDEHDLAFEAFGEEMDLKKRARMLDESLDILQGLWSGKPFSYQGEHYQVDEITFLPPPVQASGIPLWIGWLWPYKKPLARAARYEGANPFAVNPDGSYAQLTPADIQELKQLIDERRSQDKAFDIAIHAQVFAAANDEQKRSKLQAYAEAGVTWALGGFFSVFDAEEVRKTIRQGPPSL</sequence>
<organism evidence="6 7">
    <name type="scientific">Ktedonosporobacter rubrisoli</name>
    <dbReference type="NCBI Taxonomy" id="2509675"/>
    <lineage>
        <taxon>Bacteria</taxon>
        <taxon>Bacillati</taxon>
        <taxon>Chloroflexota</taxon>
        <taxon>Ktedonobacteria</taxon>
        <taxon>Ktedonobacterales</taxon>
        <taxon>Ktedonosporobacteraceae</taxon>
        <taxon>Ktedonosporobacter</taxon>
    </lineage>
</organism>
<dbReference type="InterPro" id="IPR011251">
    <property type="entry name" value="Luciferase-like_dom"/>
</dbReference>
<protein>
    <submittedName>
        <fullName evidence="6">LLM class flavin-dependent oxidoreductase</fullName>
    </submittedName>
</protein>
<evidence type="ECO:0000259" key="5">
    <source>
        <dbReference type="Pfam" id="PF00296"/>
    </source>
</evidence>
<dbReference type="RefSeq" id="WP_129886332.1">
    <property type="nucleotide sequence ID" value="NZ_CP035758.1"/>
</dbReference>
<dbReference type="Proteomes" id="UP000290365">
    <property type="component" value="Chromosome"/>
</dbReference>
<dbReference type="AlphaFoldDB" id="A0A4P6JKQ0"/>
<keyword evidence="7" id="KW-1185">Reference proteome</keyword>
<dbReference type="GO" id="GO:0046306">
    <property type="term" value="P:alkanesulfonate catabolic process"/>
    <property type="evidence" value="ECO:0007669"/>
    <property type="project" value="TreeGrafter"/>
</dbReference>
<feature type="domain" description="Luciferase-like" evidence="5">
    <location>
        <begin position="11"/>
        <end position="254"/>
    </location>
</feature>